<evidence type="ECO:0000256" key="2">
    <source>
        <dbReference type="SAM" id="MobiDB-lite"/>
    </source>
</evidence>
<organism evidence="3 4">
    <name type="scientific">Parthenolecanium corni</name>
    <dbReference type="NCBI Taxonomy" id="536013"/>
    <lineage>
        <taxon>Eukaryota</taxon>
        <taxon>Metazoa</taxon>
        <taxon>Ecdysozoa</taxon>
        <taxon>Arthropoda</taxon>
        <taxon>Hexapoda</taxon>
        <taxon>Insecta</taxon>
        <taxon>Pterygota</taxon>
        <taxon>Neoptera</taxon>
        <taxon>Paraneoptera</taxon>
        <taxon>Hemiptera</taxon>
        <taxon>Sternorrhyncha</taxon>
        <taxon>Coccoidea</taxon>
        <taxon>Coccidae</taxon>
        <taxon>Parthenolecanium</taxon>
    </lineage>
</organism>
<evidence type="ECO:0000313" key="4">
    <source>
        <dbReference type="Proteomes" id="UP001367676"/>
    </source>
</evidence>
<feature type="coiled-coil region" evidence="1">
    <location>
        <begin position="132"/>
        <end position="194"/>
    </location>
</feature>
<feature type="coiled-coil region" evidence="1">
    <location>
        <begin position="68"/>
        <end position="104"/>
    </location>
</feature>
<feature type="coiled-coil region" evidence="1">
    <location>
        <begin position="379"/>
        <end position="473"/>
    </location>
</feature>
<feature type="compositionally biased region" description="Basic and acidic residues" evidence="2">
    <location>
        <begin position="1"/>
        <end position="15"/>
    </location>
</feature>
<comment type="caution">
    <text evidence="3">The sequence shown here is derived from an EMBL/GenBank/DDBJ whole genome shotgun (WGS) entry which is preliminary data.</text>
</comment>
<feature type="coiled-coil region" evidence="1">
    <location>
        <begin position="236"/>
        <end position="330"/>
    </location>
</feature>
<name>A0AAN9T8T3_9HEMI</name>
<keyword evidence="4" id="KW-1185">Reference proteome</keyword>
<dbReference type="AlphaFoldDB" id="A0AAN9T8T3"/>
<gene>
    <name evidence="3" type="ORF">V9T40_012402</name>
</gene>
<dbReference type="Proteomes" id="UP001367676">
    <property type="component" value="Unassembled WGS sequence"/>
</dbReference>
<evidence type="ECO:0000313" key="3">
    <source>
        <dbReference type="EMBL" id="KAK7576116.1"/>
    </source>
</evidence>
<protein>
    <submittedName>
        <fullName evidence="3">Uncharacterized protein</fullName>
    </submittedName>
</protein>
<accession>A0AAN9T8T3</accession>
<reference evidence="3 4" key="1">
    <citation type="submission" date="2024-03" db="EMBL/GenBank/DDBJ databases">
        <title>Adaptation during the transition from Ophiocordyceps entomopathogen to insect associate is accompanied by gene loss and intensified selection.</title>
        <authorList>
            <person name="Ward C.M."/>
            <person name="Onetto C.A."/>
            <person name="Borneman A.R."/>
        </authorList>
    </citation>
    <scope>NUCLEOTIDE SEQUENCE [LARGE SCALE GENOMIC DNA]</scope>
    <source>
        <strain evidence="3">AWRI1</strain>
        <tissue evidence="3">Single Adult Female</tissue>
    </source>
</reference>
<evidence type="ECO:0000256" key="1">
    <source>
        <dbReference type="SAM" id="Coils"/>
    </source>
</evidence>
<sequence>MWIDWEPRENVEKHVTPSSNPPPAYIPKKTHKVDHYTRELINENKRLWVELKEKNEQMICIRDDLYSKEHELQQLSSYKEELHRLKNEDQYLELIREINRLKDDQREKQALVTFLNETIENLCDEVLQNEHVEGLEADVALLETSSQRLSKENSELKVKLKIVEYENDKLHTRCEQLEAECHSLKVKLEKTAKRLKDKESSMLSFKKFSELATNLQTRISKSKNENQTLKSVIDRMKHVAGNYEKLESENALLKEALREIEAKNEELRDRVFQLQDAQLKMKESEMVTKPALAQENTQLKQRLLESAERMENLIQDNAKLKTNLTIYEKLLIDNKAYIKEQERRGMEMHAIREENITLKVTVDELSRGLQQEDAEKGRLVDDNRQLAKENDRLAALVKEMETRKLEAVDDVVALRREYEDVESRVQDLHKQLQIYKNTVHNQENTLKLRNAEIDGLLRDNKELKLKIKQYESQVQMEGKVYKIVR</sequence>
<dbReference type="EMBL" id="JBBCAQ010000036">
    <property type="protein sequence ID" value="KAK7576116.1"/>
    <property type="molecule type" value="Genomic_DNA"/>
</dbReference>
<proteinExistence type="predicted"/>
<feature type="region of interest" description="Disordered" evidence="2">
    <location>
        <begin position="1"/>
        <end position="25"/>
    </location>
</feature>
<keyword evidence="1" id="KW-0175">Coiled coil</keyword>